<reference evidence="1" key="1">
    <citation type="submission" date="2013-07" db="EMBL/GenBank/DDBJ databases">
        <title>The genome of an arbuscular mycorrhizal fungus provides insights into the evolution of the oldest plant symbiosis.</title>
        <authorList>
            <consortium name="DOE Joint Genome Institute"/>
            <person name="Tisserant E."/>
            <person name="Malbreil M."/>
            <person name="Kuo A."/>
            <person name="Kohler A."/>
            <person name="Symeonidi A."/>
            <person name="Balestrini R."/>
            <person name="Charron P."/>
            <person name="Duensing N."/>
            <person name="Frei-dit-Frey N."/>
            <person name="Gianinazzi-Pearson V."/>
            <person name="Gilbert B."/>
            <person name="Handa Y."/>
            <person name="Hijri M."/>
            <person name="Kaul R."/>
            <person name="Kawaguchi M."/>
            <person name="Krajinski F."/>
            <person name="Lammers P."/>
            <person name="Lapierre D."/>
            <person name="Masclaux F.G."/>
            <person name="Murat C."/>
            <person name="Morin E."/>
            <person name="Ndikumana S."/>
            <person name="Pagni M."/>
            <person name="Petitpierre D."/>
            <person name="Requena N."/>
            <person name="Rosikiewicz P."/>
            <person name="Riley R."/>
            <person name="Saito K."/>
            <person name="San Clemente H."/>
            <person name="Shapiro H."/>
            <person name="van Tuinen D."/>
            <person name="Becard G."/>
            <person name="Bonfante P."/>
            <person name="Paszkowski U."/>
            <person name="Shachar-Hill Y."/>
            <person name="Young J.P."/>
            <person name="Sanders I.R."/>
            <person name="Henrissat B."/>
            <person name="Rensing S.A."/>
            <person name="Grigoriev I.V."/>
            <person name="Corradi N."/>
            <person name="Roux C."/>
            <person name="Martin F."/>
        </authorList>
    </citation>
    <scope>NUCLEOTIDE SEQUENCE</scope>
    <source>
        <strain evidence="1">DAOM 197198</strain>
    </source>
</reference>
<sequence>SVRVKNVKTSITDFRTLAKFNQVLNRKSKVEVYTHVGSRIKSKNILTIDMLSTSKARLITYTKFKFFYEKSRTFLTRSSSTSRIEQKVELIITNIVIRNQNYNLNSPERNHQIVGSDGSTTK</sequence>
<dbReference type="AlphaFoldDB" id="U9UI10"/>
<evidence type="ECO:0000313" key="1">
    <source>
        <dbReference type="EMBL" id="ESA15261.1"/>
    </source>
</evidence>
<name>U9UI10_RHIID</name>
<dbReference type="EMBL" id="KI282138">
    <property type="protein sequence ID" value="ESA15261.1"/>
    <property type="molecule type" value="Genomic_DNA"/>
</dbReference>
<organism evidence="1">
    <name type="scientific">Rhizophagus irregularis (strain DAOM 181602 / DAOM 197198 / MUCL 43194)</name>
    <name type="common">Arbuscular mycorrhizal fungus</name>
    <name type="synonym">Glomus intraradices</name>
    <dbReference type="NCBI Taxonomy" id="747089"/>
    <lineage>
        <taxon>Eukaryota</taxon>
        <taxon>Fungi</taxon>
        <taxon>Fungi incertae sedis</taxon>
        <taxon>Mucoromycota</taxon>
        <taxon>Glomeromycotina</taxon>
        <taxon>Glomeromycetes</taxon>
        <taxon>Glomerales</taxon>
        <taxon>Glomeraceae</taxon>
        <taxon>Rhizophagus</taxon>
    </lineage>
</organism>
<feature type="non-terminal residue" evidence="1">
    <location>
        <position position="1"/>
    </location>
</feature>
<protein>
    <submittedName>
        <fullName evidence="1">Uncharacterized protein</fullName>
    </submittedName>
</protein>
<dbReference type="HOGENOM" id="CLU_2032212_0_0_1"/>
<proteinExistence type="predicted"/>
<gene>
    <name evidence="1" type="ORF">GLOINDRAFT_95023</name>
</gene>
<accession>U9UI10</accession>